<dbReference type="Gene3D" id="3.40.50.1580">
    <property type="entry name" value="Nucleoside phosphorylase domain"/>
    <property type="match status" value="1"/>
</dbReference>
<evidence type="ECO:0000259" key="4">
    <source>
        <dbReference type="Pfam" id="PF01048"/>
    </source>
</evidence>
<dbReference type="PROSITE" id="PS01232">
    <property type="entry name" value="PNP_UDP_1"/>
    <property type="match status" value="1"/>
</dbReference>
<dbReference type="InterPro" id="IPR018016">
    <property type="entry name" value="Nucleoside_phosphorylase_CS"/>
</dbReference>
<dbReference type="InterPro" id="IPR035994">
    <property type="entry name" value="Nucleoside_phosphorylase_sf"/>
</dbReference>
<dbReference type="PANTHER" id="PTHR43691:SF11">
    <property type="entry name" value="FI09636P-RELATED"/>
    <property type="match status" value="1"/>
</dbReference>
<comment type="caution">
    <text evidence="5">The sequence shown here is derived from an EMBL/GenBank/DDBJ whole genome shotgun (WGS) entry which is preliminary data.</text>
</comment>
<proteinExistence type="inferred from homology"/>
<reference evidence="5" key="1">
    <citation type="submission" date="2021-05" db="EMBL/GenBank/DDBJ databases">
        <title>A free-living protist that lacks canonical eukaryotic 1 DNA replication and segregation systems.</title>
        <authorList>
            <person name="Salas-Leiva D.E."/>
            <person name="Tromer E.C."/>
            <person name="Curtis B.A."/>
            <person name="Jerlstrom-Hultqvist J."/>
            <person name="Kolisko M."/>
            <person name="Yi Z."/>
            <person name="Salas-Leiva J.S."/>
            <person name="Gallot-Lavallee L."/>
            <person name="Kops G.J.P.L."/>
            <person name="Archibald J.M."/>
            <person name="Simpson A.G.B."/>
            <person name="Roger A.J."/>
        </authorList>
    </citation>
    <scope>NUCLEOTIDE SEQUENCE</scope>
    <source>
        <strain evidence="5">BICM</strain>
    </source>
</reference>
<evidence type="ECO:0000256" key="2">
    <source>
        <dbReference type="ARBA" id="ARBA00022676"/>
    </source>
</evidence>
<evidence type="ECO:0000256" key="3">
    <source>
        <dbReference type="ARBA" id="ARBA00022679"/>
    </source>
</evidence>
<accession>A0A8J6AY25</accession>
<evidence type="ECO:0000313" key="5">
    <source>
        <dbReference type="EMBL" id="KAG9394290.1"/>
    </source>
</evidence>
<dbReference type="PANTHER" id="PTHR43691">
    <property type="entry name" value="URIDINE PHOSPHORYLASE"/>
    <property type="match status" value="1"/>
</dbReference>
<dbReference type="EMBL" id="JAHDYR010000015">
    <property type="protein sequence ID" value="KAG9394290.1"/>
    <property type="molecule type" value="Genomic_DNA"/>
</dbReference>
<dbReference type="OrthoDB" id="416752at2759"/>
<dbReference type="SUPFAM" id="SSF53167">
    <property type="entry name" value="Purine and uridine phosphorylases"/>
    <property type="match status" value="1"/>
</dbReference>
<keyword evidence="6" id="KW-1185">Reference proteome</keyword>
<sequence>MPFHIKANPEDIAPIVFLPGDPDRAKYIAENFFEDAKCYNTYRHLYGYTGMYKGHRVSIQTTGMGCPSASIVVNELIQLGAKVLIRIGTAGIVSRDVLPGDLIIATGSCPNEGTSTQMLQGAAFAPVASFNVVQACNDVAVKSPFTRTNMDGSTEEAKVHVGLIQSEDAFYATNKGHVAGLDKLGVLAVEMEASALFLLGNLHRVQKGCIVVASNYIEDAAVVPDFLMKQAVDHMATVSLDAAVLIYERGQDKLKTC</sequence>
<dbReference type="Proteomes" id="UP000717585">
    <property type="component" value="Unassembled WGS sequence"/>
</dbReference>
<evidence type="ECO:0000256" key="1">
    <source>
        <dbReference type="ARBA" id="ARBA00010456"/>
    </source>
</evidence>
<feature type="domain" description="Nucleoside phosphorylase" evidence="4">
    <location>
        <begin position="14"/>
        <end position="224"/>
    </location>
</feature>
<dbReference type="AlphaFoldDB" id="A0A8J6AY25"/>
<dbReference type="GO" id="GO:0009164">
    <property type="term" value="P:nucleoside catabolic process"/>
    <property type="evidence" value="ECO:0007669"/>
    <property type="project" value="UniProtKB-ARBA"/>
</dbReference>
<gene>
    <name evidence="5" type="ORF">J8273_3923</name>
</gene>
<dbReference type="InterPro" id="IPR000845">
    <property type="entry name" value="Nucleoside_phosphorylase_d"/>
</dbReference>
<keyword evidence="3" id="KW-0808">Transferase</keyword>
<evidence type="ECO:0000313" key="6">
    <source>
        <dbReference type="Proteomes" id="UP000717585"/>
    </source>
</evidence>
<name>A0A8J6AY25_9EUKA</name>
<protein>
    <submittedName>
        <fullName evidence="5">Phosphorylase superfamily</fullName>
    </submittedName>
</protein>
<keyword evidence="2" id="KW-0328">Glycosyltransferase</keyword>
<dbReference type="CDD" id="cd17765">
    <property type="entry name" value="PNP_ThPNP_like"/>
    <property type="match status" value="1"/>
</dbReference>
<dbReference type="GO" id="GO:0005829">
    <property type="term" value="C:cytosol"/>
    <property type="evidence" value="ECO:0007669"/>
    <property type="project" value="TreeGrafter"/>
</dbReference>
<dbReference type="Pfam" id="PF01048">
    <property type="entry name" value="PNP_UDP_1"/>
    <property type="match status" value="1"/>
</dbReference>
<organism evidence="5 6">
    <name type="scientific">Carpediemonas membranifera</name>
    <dbReference type="NCBI Taxonomy" id="201153"/>
    <lineage>
        <taxon>Eukaryota</taxon>
        <taxon>Metamonada</taxon>
        <taxon>Carpediemonas-like organisms</taxon>
        <taxon>Carpediemonas</taxon>
    </lineage>
</organism>
<comment type="similarity">
    <text evidence="1">Belongs to the PNP/UDP phosphorylase family.</text>
</comment>
<dbReference type="GO" id="GO:0016763">
    <property type="term" value="F:pentosyltransferase activity"/>
    <property type="evidence" value="ECO:0007669"/>
    <property type="project" value="InterPro"/>
</dbReference>